<dbReference type="PANTHER" id="PTHR30026">
    <property type="entry name" value="OUTER MEMBRANE PROTEIN TOLC"/>
    <property type="match status" value="1"/>
</dbReference>
<protein>
    <submittedName>
        <fullName evidence="10">Outer membrane efflux protein, putative</fullName>
    </submittedName>
</protein>
<evidence type="ECO:0000256" key="7">
    <source>
        <dbReference type="ARBA" id="ARBA00023237"/>
    </source>
</evidence>
<evidence type="ECO:0000256" key="4">
    <source>
        <dbReference type="ARBA" id="ARBA00022452"/>
    </source>
</evidence>
<evidence type="ECO:0000256" key="9">
    <source>
        <dbReference type="SAM" id="SignalP"/>
    </source>
</evidence>
<dbReference type="RefSeq" id="WP_043678797.1">
    <property type="nucleotide sequence ID" value="NZ_HG916765.1"/>
</dbReference>
<dbReference type="PANTHER" id="PTHR30026:SF20">
    <property type="entry name" value="OUTER MEMBRANE PROTEIN TOLC"/>
    <property type="match status" value="1"/>
</dbReference>
<feature type="region of interest" description="Disordered" evidence="8">
    <location>
        <begin position="326"/>
        <end position="360"/>
    </location>
</feature>
<feature type="region of interest" description="Disordered" evidence="8">
    <location>
        <begin position="45"/>
        <end position="96"/>
    </location>
</feature>
<evidence type="ECO:0000256" key="3">
    <source>
        <dbReference type="ARBA" id="ARBA00022448"/>
    </source>
</evidence>
<feature type="signal peptide" evidence="9">
    <location>
        <begin position="1"/>
        <end position="28"/>
    </location>
</feature>
<organism evidence="10 11">
    <name type="scientific">Castellaniella defragrans (strain DSM 12143 / CCUG 39792 / 65Phen)</name>
    <name type="common">Alcaligenes defragrans</name>
    <dbReference type="NCBI Taxonomy" id="1437824"/>
    <lineage>
        <taxon>Bacteria</taxon>
        <taxon>Pseudomonadati</taxon>
        <taxon>Pseudomonadota</taxon>
        <taxon>Betaproteobacteria</taxon>
        <taxon>Burkholderiales</taxon>
        <taxon>Alcaligenaceae</taxon>
        <taxon>Castellaniella</taxon>
    </lineage>
</organism>
<evidence type="ECO:0000256" key="6">
    <source>
        <dbReference type="ARBA" id="ARBA00023136"/>
    </source>
</evidence>
<evidence type="ECO:0000256" key="8">
    <source>
        <dbReference type="SAM" id="MobiDB-lite"/>
    </source>
</evidence>
<dbReference type="STRING" id="1437824.BN940_00091"/>
<dbReference type="InterPro" id="IPR051906">
    <property type="entry name" value="TolC-like"/>
</dbReference>
<proteinExistence type="inferred from homology"/>
<dbReference type="AlphaFoldDB" id="W8WSK7"/>
<dbReference type="Pfam" id="PF02321">
    <property type="entry name" value="OEP"/>
    <property type="match status" value="2"/>
</dbReference>
<evidence type="ECO:0000256" key="5">
    <source>
        <dbReference type="ARBA" id="ARBA00022692"/>
    </source>
</evidence>
<dbReference type="EMBL" id="HG916765">
    <property type="protein sequence ID" value="CDM22499.1"/>
    <property type="molecule type" value="Genomic_DNA"/>
</dbReference>
<gene>
    <name evidence="10" type="ORF">BN940_00091</name>
</gene>
<feature type="chain" id="PRO_5004914246" evidence="9">
    <location>
        <begin position="29"/>
        <end position="581"/>
    </location>
</feature>
<sequence>MAGWGWGWIRLGRGAGALALAASLAACAGPGAWLEGTWLGGGSDGGAPAAAPAPTAPPSDPASAASARAAAGSGSVPAESAAASGPSEPGSVALQPVHDPRADATLADALDRLDAVRARSLTLAQAWPLALARDPAYQAAISARLAFGTFRDQGLALLLPQVQAGYSRSRINGLRRQPWLFGRTIESVLEYDSTSAYVQLQQPLLDAGRYASYRWANARADQGDADWAAARSDLALRLSKAWFQLLAAQSTVALREGLAGSLEAQAAGQQALFAHSEGSITDARQIQARLANARADVIGARADLDVAQRALQAIIGVTDRSPVLSIVQDRTPADPAGRASTEAPDQTPAEAPDLAAAAAPDQAPAAMPVFAPPLLEPARLVDWLDQARARNTQIDADQAKVRVAEADVWRAASRHAPTLNLVAAWAKADSENLSTLSQRTNTYVLGLQLNVPIFSGGYDSALHAQTRDQARQAAHTLDATVERTLVEVTRQYSNVTGGEERIRALESAVRAGRSSLAAARKVYRHGLGSILDLLRKQDYLFQARAQLIQARLDYLQARVALEVAAGRDLAEVFERIGAVGL</sequence>
<evidence type="ECO:0000256" key="2">
    <source>
        <dbReference type="ARBA" id="ARBA00007613"/>
    </source>
</evidence>
<keyword evidence="7" id="KW-0998">Cell outer membrane</keyword>
<dbReference type="eggNOG" id="COG1538">
    <property type="taxonomic scope" value="Bacteria"/>
</dbReference>
<dbReference type="SUPFAM" id="SSF56954">
    <property type="entry name" value="Outer membrane efflux proteins (OEP)"/>
    <property type="match status" value="1"/>
</dbReference>
<keyword evidence="5" id="KW-0812">Transmembrane</keyword>
<dbReference type="GO" id="GO:0009279">
    <property type="term" value="C:cell outer membrane"/>
    <property type="evidence" value="ECO:0007669"/>
    <property type="project" value="UniProtKB-SubCell"/>
</dbReference>
<evidence type="ECO:0000313" key="10">
    <source>
        <dbReference type="EMBL" id="CDM22499.1"/>
    </source>
</evidence>
<dbReference type="GO" id="GO:1990281">
    <property type="term" value="C:efflux pump complex"/>
    <property type="evidence" value="ECO:0007669"/>
    <property type="project" value="TreeGrafter"/>
</dbReference>
<dbReference type="KEGG" id="cdn:BN940_00091"/>
<dbReference type="Proteomes" id="UP000019805">
    <property type="component" value="Chromosome"/>
</dbReference>
<keyword evidence="4" id="KW-1134">Transmembrane beta strand</keyword>
<keyword evidence="6" id="KW-0472">Membrane</keyword>
<keyword evidence="11" id="KW-1185">Reference proteome</keyword>
<feature type="compositionally biased region" description="Low complexity" evidence="8">
    <location>
        <begin position="348"/>
        <end position="360"/>
    </location>
</feature>
<dbReference type="GO" id="GO:0015562">
    <property type="term" value="F:efflux transmembrane transporter activity"/>
    <property type="evidence" value="ECO:0007669"/>
    <property type="project" value="InterPro"/>
</dbReference>
<keyword evidence="3" id="KW-0813">Transport</keyword>
<comment type="similarity">
    <text evidence="2">Belongs to the outer membrane factor (OMF) (TC 1.B.17) family.</text>
</comment>
<accession>W8WSK7</accession>
<comment type="subcellular location">
    <subcellularLocation>
        <location evidence="1">Cell outer membrane</location>
    </subcellularLocation>
</comment>
<dbReference type="HOGENOM" id="CLU_012817_0_2_4"/>
<dbReference type="GO" id="GO:0015288">
    <property type="term" value="F:porin activity"/>
    <property type="evidence" value="ECO:0007669"/>
    <property type="project" value="TreeGrafter"/>
</dbReference>
<reference evidence="10 11" key="1">
    <citation type="journal article" date="2014" name="BMC Microbiol.">
        <title>The oxygen-independent metabolism of cyclic monoterpenes in Castellaniella defragrans 65Phen.</title>
        <authorList>
            <person name="Petasch J."/>
            <person name="Disch E.M."/>
            <person name="Markert S."/>
            <person name="Becher D."/>
            <person name="Schweder T."/>
            <person name="Huttel B."/>
            <person name="Reinhardt R."/>
            <person name="Harder J."/>
        </authorList>
    </citation>
    <scope>NUCLEOTIDE SEQUENCE [LARGE SCALE GENOMIC DNA]</scope>
    <source>
        <strain evidence="10">65Phen</strain>
    </source>
</reference>
<dbReference type="InterPro" id="IPR003423">
    <property type="entry name" value="OMP_efflux"/>
</dbReference>
<feature type="compositionally biased region" description="Low complexity" evidence="8">
    <location>
        <begin position="61"/>
        <end position="93"/>
    </location>
</feature>
<name>W8WSK7_CASD6</name>
<dbReference type="Gene3D" id="1.20.1600.10">
    <property type="entry name" value="Outer membrane efflux proteins (OEP)"/>
    <property type="match status" value="1"/>
</dbReference>
<evidence type="ECO:0000313" key="11">
    <source>
        <dbReference type="Proteomes" id="UP000019805"/>
    </source>
</evidence>
<evidence type="ECO:0000256" key="1">
    <source>
        <dbReference type="ARBA" id="ARBA00004442"/>
    </source>
</evidence>
<keyword evidence="9" id="KW-0732">Signal</keyword>